<dbReference type="PANTHER" id="PTHR48050">
    <property type="entry name" value="STEROL 3-BETA-GLUCOSYLTRANSFERASE"/>
    <property type="match status" value="1"/>
</dbReference>
<accession>M2NNF6</accession>
<evidence type="ECO:0000313" key="2">
    <source>
        <dbReference type="Proteomes" id="UP000011761"/>
    </source>
</evidence>
<reference evidence="1 2" key="1">
    <citation type="journal article" date="2012" name="PLoS Pathog.">
        <title>Diverse lifestyles and strategies of plant pathogenesis encoded in the genomes of eighteen Dothideomycetes fungi.</title>
        <authorList>
            <person name="Ohm R.A."/>
            <person name="Feau N."/>
            <person name="Henrissat B."/>
            <person name="Schoch C.L."/>
            <person name="Horwitz B.A."/>
            <person name="Barry K.W."/>
            <person name="Condon B.J."/>
            <person name="Copeland A.C."/>
            <person name="Dhillon B."/>
            <person name="Glaser F."/>
            <person name="Hesse C.N."/>
            <person name="Kosti I."/>
            <person name="LaButti K."/>
            <person name="Lindquist E.A."/>
            <person name="Lucas S."/>
            <person name="Salamov A.A."/>
            <person name="Bradshaw R.E."/>
            <person name="Ciuffetti L."/>
            <person name="Hamelin R.C."/>
            <person name="Kema G.H.J."/>
            <person name="Lawrence C."/>
            <person name="Scott J.A."/>
            <person name="Spatafora J.W."/>
            <person name="Turgeon B.G."/>
            <person name="de Wit P.J.G.M."/>
            <person name="Zhong S."/>
            <person name="Goodwin S.B."/>
            <person name="Grigoriev I.V."/>
        </authorList>
    </citation>
    <scope>NUCLEOTIDE SEQUENCE [LARGE SCALE GENOMIC DNA]</scope>
    <source>
        <strain evidence="1 2">UAMH 10762</strain>
    </source>
</reference>
<dbReference type="AlphaFoldDB" id="M2NNF6"/>
<keyword evidence="2" id="KW-1185">Reference proteome</keyword>
<protein>
    <submittedName>
        <fullName evidence="1">Glycosyltransferase family 1 protein</fullName>
    </submittedName>
</protein>
<dbReference type="Gene3D" id="3.40.50.2000">
    <property type="entry name" value="Glycogen Phosphorylase B"/>
    <property type="match status" value="3"/>
</dbReference>
<dbReference type="eggNOG" id="KOG1192">
    <property type="taxonomic scope" value="Eukaryota"/>
</dbReference>
<dbReference type="HOGENOM" id="CLU_1023036_0_0_1"/>
<evidence type="ECO:0000313" key="1">
    <source>
        <dbReference type="EMBL" id="EMD00771.1"/>
    </source>
</evidence>
<name>M2NNF6_BAUPA</name>
<dbReference type="SUPFAM" id="SSF53756">
    <property type="entry name" value="UDP-Glycosyltransferase/glycogen phosphorylase"/>
    <property type="match status" value="1"/>
</dbReference>
<dbReference type="OrthoDB" id="5835829at2759"/>
<proteinExistence type="predicted"/>
<gene>
    <name evidence="1" type="ORF">BAUCODRAFT_118507</name>
</gene>
<dbReference type="RefSeq" id="XP_007671955.1">
    <property type="nucleotide sequence ID" value="XM_007673765.1"/>
</dbReference>
<dbReference type="GO" id="GO:0016740">
    <property type="term" value="F:transferase activity"/>
    <property type="evidence" value="ECO:0007669"/>
    <property type="project" value="UniProtKB-KW"/>
</dbReference>
<dbReference type="Proteomes" id="UP000011761">
    <property type="component" value="Unassembled WGS sequence"/>
</dbReference>
<dbReference type="PANTHER" id="PTHR48050:SF13">
    <property type="entry name" value="STEROL 3-BETA-GLUCOSYLTRANSFERASE UGT80A2"/>
    <property type="match status" value="1"/>
</dbReference>
<dbReference type="KEGG" id="bcom:BAUCODRAFT_118507"/>
<keyword evidence="1" id="KW-0808">Transferase</keyword>
<dbReference type="EMBL" id="KB445550">
    <property type="protein sequence ID" value="EMD00771.1"/>
    <property type="molecule type" value="Genomic_DNA"/>
</dbReference>
<organism evidence="1 2">
    <name type="scientific">Baudoinia panamericana (strain UAMH 10762)</name>
    <name type="common">Angels' share fungus</name>
    <name type="synonym">Baudoinia compniacensis (strain UAMH 10762)</name>
    <dbReference type="NCBI Taxonomy" id="717646"/>
    <lineage>
        <taxon>Eukaryota</taxon>
        <taxon>Fungi</taxon>
        <taxon>Dikarya</taxon>
        <taxon>Ascomycota</taxon>
        <taxon>Pezizomycotina</taxon>
        <taxon>Dothideomycetes</taxon>
        <taxon>Dothideomycetidae</taxon>
        <taxon>Mycosphaerellales</taxon>
        <taxon>Teratosphaeriaceae</taxon>
        <taxon>Baudoinia</taxon>
    </lineage>
</organism>
<dbReference type="InterPro" id="IPR050426">
    <property type="entry name" value="Glycosyltransferase_28"/>
</dbReference>
<sequence>MRGKSPLDNLCWLPDAYMQLCVPQLEPSRSDLRPKLQFVGTFLGSNDTSPLPEWFRSFVVDGKTYGPLLMVTSGTIPGMDVSELIIPTSEACRDLPVRLVVCAVHASKPENYVLPDNVRWAEWISFDELFKYTDIAITNGGYGGIDQAFANGIPMVLAGCVYEGHILYSLPQRSLTLLPLLCRLTEDKAETTARAEMTGAAINLRTHTPTTEQVREAIKKMVGESKYKQRALVLKQAYAECDAVGSIVKEIHKQAESFYGNGRTGVIANGHA</sequence>
<dbReference type="GeneID" id="19107334"/>